<keyword evidence="3 11" id="KW-0285">Flavoprotein</keyword>
<dbReference type="PANTHER" id="PTHR43665">
    <property type="entry name" value="ISOPENTENYL-DIPHOSPHATE DELTA-ISOMERASE"/>
    <property type="match status" value="1"/>
</dbReference>
<evidence type="ECO:0000256" key="9">
    <source>
        <dbReference type="ARBA" id="ARBA00023235"/>
    </source>
</evidence>
<comment type="caution">
    <text evidence="14">The sequence shown here is derived from an EMBL/GenBank/DDBJ whole genome shotgun (WGS) entry which is preliminary data.</text>
</comment>
<dbReference type="NCBIfam" id="TIGR02151">
    <property type="entry name" value="IPP_isom_2"/>
    <property type="match status" value="1"/>
</dbReference>
<feature type="domain" description="FMN-dependent dehydrogenase" evidence="13">
    <location>
        <begin position="165"/>
        <end position="321"/>
    </location>
</feature>
<feature type="binding site" evidence="11">
    <location>
        <position position="93"/>
    </location>
    <ligand>
        <name>FMN</name>
        <dbReference type="ChEBI" id="CHEBI:58210"/>
    </ligand>
</feature>
<dbReference type="CDD" id="cd02811">
    <property type="entry name" value="IDI-2_FMN"/>
    <property type="match status" value="1"/>
</dbReference>
<dbReference type="GO" id="GO:0016853">
    <property type="term" value="F:isomerase activity"/>
    <property type="evidence" value="ECO:0007669"/>
    <property type="project" value="UniProtKB-KW"/>
</dbReference>
<dbReference type="Gene3D" id="3.20.20.70">
    <property type="entry name" value="Aldolase class I"/>
    <property type="match status" value="1"/>
</dbReference>
<evidence type="ECO:0000256" key="12">
    <source>
        <dbReference type="SAM" id="MobiDB-lite"/>
    </source>
</evidence>
<keyword evidence="9 11" id="KW-0413">Isomerase</keyword>
<feature type="binding site" evidence="11">
    <location>
        <begin position="63"/>
        <end position="65"/>
    </location>
    <ligand>
        <name>FMN</name>
        <dbReference type="ChEBI" id="CHEBI:58210"/>
    </ligand>
</feature>
<dbReference type="Proteomes" id="UP000031364">
    <property type="component" value="Unassembled WGS sequence"/>
</dbReference>
<reference evidence="14 15" key="1">
    <citation type="journal article" date="2014" name="Int. J. Syst. Evol. Microbiol.">
        <title>Nocardia vulneris sp. nov., isolated from wounds of human patients in North America.</title>
        <authorList>
            <person name="Lasker B.A."/>
            <person name="Bell M."/>
            <person name="Klenk H.P."/>
            <person name="Sproer C."/>
            <person name="Schumann C."/>
            <person name="Schumann P."/>
            <person name="Brown J.M."/>
        </authorList>
    </citation>
    <scope>NUCLEOTIDE SEQUENCE [LARGE SCALE GENOMIC DNA]</scope>
    <source>
        <strain evidence="14 15">W9851</strain>
    </source>
</reference>
<keyword evidence="7 11" id="KW-0521">NADP</keyword>
<comment type="cofactor">
    <cofactor evidence="11">
        <name>NADPH</name>
        <dbReference type="ChEBI" id="CHEBI:57783"/>
    </cofactor>
</comment>
<comment type="catalytic activity">
    <reaction evidence="11">
        <text>isopentenyl diphosphate = dimethylallyl diphosphate</text>
        <dbReference type="Rhea" id="RHEA:23284"/>
        <dbReference type="ChEBI" id="CHEBI:57623"/>
        <dbReference type="ChEBI" id="CHEBI:128769"/>
        <dbReference type="EC" id="5.3.3.2"/>
    </reaction>
</comment>
<dbReference type="SUPFAM" id="SSF51395">
    <property type="entry name" value="FMN-linked oxidoreductases"/>
    <property type="match status" value="1"/>
</dbReference>
<accession>A0ABR4ZGA4</accession>
<name>A0ABR4ZGA4_9NOCA</name>
<keyword evidence="4 11" id="KW-0288">FMN</keyword>
<comment type="caution">
    <text evidence="11">Lacks conserved residue(s) required for the propagation of feature annotation.</text>
</comment>
<feature type="binding site" evidence="11">
    <location>
        <position position="214"/>
    </location>
    <ligand>
        <name>FMN</name>
        <dbReference type="ChEBI" id="CHEBI:58210"/>
    </ligand>
</feature>
<comment type="subunit">
    <text evidence="10 11">Homooctamer. Dimer of tetramers.</text>
</comment>
<dbReference type="EMBL" id="JNFP01000014">
    <property type="protein sequence ID" value="KIA64432.1"/>
    <property type="molecule type" value="Genomic_DNA"/>
</dbReference>
<protein>
    <recommendedName>
        <fullName evidence="11">Isopentenyl-diphosphate delta-isomerase</fullName>
        <shortName evidence="11">IPP isomerase</shortName>
        <ecNumber evidence="11">5.3.3.2</ecNumber>
    </recommendedName>
    <alternativeName>
        <fullName evidence="11">Isopentenyl diphosphate:dimethylallyl diphosphate isomerase</fullName>
    </alternativeName>
    <alternativeName>
        <fullName evidence="11">Isopentenyl pyrophosphate isomerase</fullName>
    </alternativeName>
    <alternativeName>
        <fullName evidence="11">Type 2 isopentenyl diphosphate isomerase</fullName>
        <shortName evidence="11">IDI-2</shortName>
    </alternativeName>
</protein>
<evidence type="ECO:0000256" key="1">
    <source>
        <dbReference type="ARBA" id="ARBA00001917"/>
    </source>
</evidence>
<evidence type="ECO:0000256" key="10">
    <source>
        <dbReference type="ARBA" id="ARBA00025810"/>
    </source>
</evidence>
<dbReference type="EC" id="5.3.3.2" evidence="11"/>
<gene>
    <name evidence="11" type="primary">fni</name>
    <name evidence="14" type="ORF">FG87_14415</name>
</gene>
<dbReference type="PANTHER" id="PTHR43665:SF1">
    <property type="entry name" value="ISOPENTENYL-DIPHOSPHATE DELTA-ISOMERASE"/>
    <property type="match status" value="1"/>
</dbReference>
<feature type="binding site" evidence="11">
    <location>
        <position position="122"/>
    </location>
    <ligand>
        <name>FMN</name>
        <dbReference type="ChEBI" id="CHEBI:58210"/>
    </ligand>
</feature>
<dbReference type="InterPro" id="IPR013785">
    <property type="entry name" value="Aldolase_TIM"/>
</dbReference>
<feature type="binding site" evidence="11">
    <location>
        <begin position="5"/>
        <end position="6"/>
    </location>
    <ligand>
        <name>substrate</name>
    </ligand>
</feature>
<keyword evidence="8 11" id="KW-0414">Isoprene biosynthesis</keyword>
<feature type="binding site" evidence="11">
    <location>
        <position position="184"/>
    </location>
    <ligand>
        <name>FMN</name>
        <dbReference type="ChEBI" id="CHEBI:58210"/>
    </ligand>
</feature>
<dbReference type="InterPro" id="IPR000262">
    <property type="entry name" value="FMN-dep_DH"/>
</dbReference>
<dbReference type="HAMAP" id="MF_00354">
    <property type="entry name" value="Idi_2"/>
    <property type="match status" value="1"/>
</dbReference>
<evidence type="ECO:0000256" key="7">
    <source>
        <dbReference type="ARBA" id="ARBA00022857"/>
    </source>
</evidence>
<dbReference type="InterPro" id="IPR011179">
    <property type="entry name" value="IPdP_isomerase"/>
</dbReference>
<dbReference type="RefSeq" id="WP_043669880.1">
    <property type="nucleotide sequence ID" value="NZ_BDCI01000004.1"/>
</dbReference>
<comment type="cofactor">
    <cofactor evidence="1 11">
        <name>FMN</name>
        <dbReference type="ChEBI" id="CHEBI:58210"/>
    </cofactor>
</comment>
<organism evidence="14 15">
    <name type="scientific">Nocardia vulneris</name>
    <dbReference type="NCBI Taxonomy" id="1141657"/>
    <lineage>
        <taxon>Bacteria</taxon>
        <taxon>Bacillati</taxon>
        <taxon>Actinomycetota</taxon>
        <taxon>Actinomycetes</taxon>
        <taxon>Mycobacteriales</taxon>
        <taxon>Nocardiaceae</taxon>
        <taxon>Nocardia</taxon>
    </lineage>
</organism>
<feature type="region of interest" description="Disordered" evidence="12">
    <location>
        <begin position="1"/>
        <end position="23"/>
    </location>
</feature>
<evidence type="ECO:0000256" key="3">
    <source>
        <dbReference type="ARBA" id="ARBA00022630"/>
    </source>
</evidence>
<evidence type="ECO:0000256" key="11">
    <source>
        <dbReference type="HAMAP-Rule" id="MF_00354"/>
    </source>
</evidence>
<keyword evidence="6 11" id="KW-0460">Magnesium</keyword>
<dbReference type="PIRSF" id="PIRSF003314">
    <property type="entry name" value="IPP_isomerase"/>
    <property type="match status" value="1"/>
</dbReference>
<comment type="similarity">
    <text evidence="11">Belongs to the IPP isomerase type 2 family.</text>
</comment>
<feature type="binding site" evidence="11">
    <location>
        <begin position="258"/>
        <end position="260"/>
    </location>
    <ligand>
        <name>FMN</name>
        <dbReference type="ChEBI" id="CHEBI:58210"/>
    </ligand>
</feature>
<proteinExistence type="inferred from homology"/>
<comment type="subcellular location">
    <subcellularLocation>
        <location evidence="11">Cytoplasm</location>
    </subcellularLocation>
</comment>
<evidence type="ECO:0000259" key="13">
    <source>
        <dbReference type="Pfam" id="PF01070"/>
    </source>
</evidence>
<keyword evidence="2 11" id="KW-0963">Cytoplasm</keyword>
<evidence type="ECO:0000256" key="4">
    <source>
        <dbReference type="ARBA" id="ARBA00022643"/>
    </source>
</evidence>
<keyword evidence="5 11" id="KW-0479">Metal-binding</keyword>
<evidence type="ECO:0000256" key="8">
    <source>
        <dbReference type="ARBA" id="ARBA00023229"/>
    </source>
</evidence>
<dbReference type="Pfam" id="PF01070">
    <property type="entry name" value="FMN_dh"/>
    <property type="match status" value="1"/>
</dbReference>
<sequence>MIGNRKDDHVRLAAAQQQSPRRTNDFDHVRFVHHALGAVDRSDVELRTGFAGGTWQAPLYVNAMTGGSVATGRINRDLAIAARETGLAMATGSLSAYLKDPATADTYRVVRQENPKGFLMANVNATVSVDDARRAIDLLEADALQIHLNTVQEIVMPEGDREFAYWAARIEQVVRGVDVPVIVKEVGCGLSRETVALLRDLGVYAADVAGRGGTDFASIENSRRTAGEYAFFAGWGQSAPACLLDAAAVGVPLLASGGVRHPLDVARGLALGAVAVGVSGRFLGVLVEHGVDRLIEEIRLWLDQLTAVMTVLGAATPTLLTQCALVISGELREFCAVRGLPVGHLANRYPSAARHPRRA</sequence>
<feature type="binding site" evidence="11">
    <location>
        <begin position="279"/>
        <end position="280"/>
    </location>
    <ligand>
        <name>FMN</name>
        <dbReference type="ChEBI" id="CHEBI:58210"/>
    </ligand>
</feature>
<evidence type="ECO:0000256" key="6">
    <source>
        <dbReference type="ARBA" id="ARBA00022842"/>
    </source>
</evidence>
<keyword evidence="15" id="KW-1185">Reference proteome</keyword>
<comment type="cofactor">
    <cofactor evidence="11">
        <name>Mg(2+)</name>
        <dbReference type="ChEBI" id="CHEBI:18420"/>
    </cofactor>
</comment>
<feature type="binding site" evidence="11">
    <location>
        <position position="153"/>
    </location>
    <ligand>
        <name>Mg(2+)</name>
        <dbReference type="ChEBI" id="CHEBI:18420"/>
    </ligand>
</feature>
<evidence type="ECO:0000256" key="2">
    <source>
        <dbReference type="ARBA" id="ARBA00022490"/>
    </source>
</evidence>
<feature type="compositionally biased region" description="Basic and acidic residues" evidence="12">
    <location>
        <begin position="1"/>
        <end position="11"/>
    </location>
</feature>
<evidence type="ECO:0000313" key="15">
    <source>
        <dbReference type="Proteomes" id="UP000031364"/>
    </source>
</evidence>
<feature type="binding site" evidence="11">
    <location>
        <position position="152"/>
    </location>
    <ligand>
        <name>substrate</name>
    </ligand>
</feature>
<evidence type="ECO:0000313" key="14">
    <source>
        <dbReference type="EMBL" id="KIA64432.1"/>
    </source>
</evidence>
<evidence type="ECO:0000256" key="5">
    <source>
        <dbReference type="ARBA" id="ARBA00022723"/>
    </source>
</evidence>
<comment type="function">
    <text evidence="11">Involved in the biosynthesis of isoprenoids. Catalyzes the 1,3-allylic rearrangement of the homoallylic substrate isopentenyl (IPP) to its allylic isomer, dimethylallyl diphosphate (DMAPP).</text>
</comment>